<organism evidence="2">
    <name type="scientific">Desulfobacca acetoxidans</name>
    <dbReference type="NCBI Taxonomy" id="60893"/>
    <lineage>
        <taxon>Bacteria</taxon>
        <taxon>Pseudomonadati</taxon>
        <taxon>Thermodesulfobacteriota</taxon>
        <taxon>Desulfobaccia</taxon>
        <taxon>Desulfobaccales</taxon>
        <taxon>Desulfobaccaceae</taxon>
        <taxon>Desulfobacca</taxon>
    </lineage>
</organism>
<proteinExistence type="predicted"/>
<comment type="caution">
    <text evidence="2">The sequence shown here is derived from an EMBL/GenBank/DDBJ whole genome shotgun (WGS) entry which is preliminary data.</text>
</comment>
<evidence type="ECO:0000313" key="2">
    <source>
        <dbReference type="EMBL" id="HGZ11681.1"/>
    </source>
</evidence>
<evidence type="ECO:0000259" key="1">
    <source>
        <dbReference type="Pfam" id="PF00483"/>
    </source>
</evidence>
<sequence length="315" mass="33931">MQAAILAAGLGTRLRPLTLSTPKALVPVLNRPLLGLWLLQLQRAGCSRVAVNTHHLSDQVHQFVETHKPPGLEVILRPEPELLGTGGGLGSLAAALMEEPFLAANVDVLTDLDLAGLWAGHEREALATLVLHDFPPLNRVWLSLEGEVLDIGGKPRQSPAQALAYTGIQLVSPQLRKWLPAEGYADLVNIWRRIISQGGLLKGKVVSGHFWQDLGTLDGYLAAHRRLLSGVPLALASWFPEVQDPLLGEGTVVAPGVTFAGGVCLGREVTVGEGAWLKNTVVWDQAEISPKVRLENCVVGRRAKVTANRRGELII</sequence>
<dbReference type="Pfam" id="PF00483">
    <property type="entry name" value="NTP_transferase"/>
    <property type="match status" value="1"/>
</dbReference>
<dbReference type="AlphaFoldDB" id="A0A7C5EPI0"/>
<feature type="domain" description="Nucleotidyl transferase" evidence="1">
    <location>
        <begin position="3"/>
        <end position="228"/>
    </location>
</feature>
<accession>A0A7C5EPI0</accession>
<protein>
    <submittedName>
        <fullName evidence="2">NDP-sugar synthase</fullName>
    </submittedName>
</protein>
<dbReference type="SUPFAM" id="SSF53448">
    <property type="entry name" value="Nucleotide-diphospho-sugar transferases"/>
    <property type="match status" value="1"/>
</dbReference>
<gene>
    <name evidence="2" type="ORF">ENW48_05640</name>
</gene>
<dbReference type="InterPro" id="IPR005835">
    <property type="entry name" value="NTP_transferase_dom"/>
</dbReference>
<name>A0A7C5EPI0_9BACT</name>
<dbReference type="EMBL" id="DTKJ01000040">
    <property type="protein sequence ID" value="HGZ11681.1"/>
    <property type="molecule type" value="Genomic_DNA"/>
</dbReference>
<reference evidence="2" key="1">
    <citation type="journal article" date="2020" name="mSystems">
        <title>Genome- and Community-Level Interaction Insights into Carbon Utilization and Element Cycling Functions of Hydrothermarchaeota in Hydrothermal Sediment.</title>
        <authorList>
            <person name="Zhou Z."/>
            <person name="Liu Y."/>
            <person name="Xu W."/>
            <person name="Pan J."/>
            <person name="Luo Z.H."/>
            <person name="Li M."/>
        </authorList>
    </citation>
    <scope>NUCLEOTIDE SEQUENCE [LARGE SCALE GENOMIC DNA]</scope>
    <source>
        <strain evidence="2">SpSt-853</strain>
    </source>
</reference>
<dbReference type="InterPro" id="IPR050486">
    <property type="entry name" value="Mannose-1P_guanyltransferase"/>
</dbReference>
<dbReference type="PANTHER" id="PTHR22572">
    <property type="entry name" value="SUGAR-1-PHOSPHATE GUANYL TRANSFERASE"/>
    <property type="match status" value="1"/>
</dbReference>
<dbReference type="Gene3D" id="3.90.550.10">
    <property type="entry name" value="Spore Coat Polysaccharide Biosynthesis Protein SpsA, Chain A"/>
    <property type="match status" value="1"/>
</dbReference>
<dbReference type="Gene3D" id="2.160.10.10">
    <property type="entry name" value="Hexapeptide repeat proteins"/>
    <property type="match status" value="1"/>
</dbReference>
<dbReference type="InterPro" id="IPR029044">
    <property type="entry name" value="Nucleotide-diphossugar_trans"/>
</dbReference>